<evidence type="ECO:0000259" key="2">
    <source>
        <dbReference type="PROSITE" id="PS50853"/>
    </source>
</evidence>
<dbReference type="PROSITE" id="PS50853">
    <property type="entry name" value="FN3"/>
    <property type="match status" value="1"/>
</dbReference>
<evidence type="ECO:0000313" key="3">
    <source>
        <dbReference type="EMBL" id="AGF93510.1"/>
    </source>
</evidence>
<name>M1PQR2_9ZZZZ</name>
<dbReference type="SMART" id="SM00060">
    <property type="entry name" value="FN3"/>
    <property type="match status" value="1"/>
</dbReference>
<dbReference type="Gene3D" id="2.60.40.10">
    <property type="entry name" value="Immunoglobulins"/>
    <property type="match status" value="1"/>
</dbReference>
<evidence type="ECO:0000256" key="1">
    <source>
        <dbReference type="SAM" id="MobiDB-lite"/>
    </source>
</evidence>
<reference evidence="3" key="1">
    <citation type="journal article" date="2013" name="Syst. Appl. Microbiol.">
        <title>New insights into the archaeal diversity of a hypersaline microbial mat obtained by a metagenomic approach.</title>
        <authorList>
            <person name="Lopez-Lopez A."/>
            <person name="Richter M."/>
            <person name="Pena A."/>
            <person name="Tamames J."/>
            <person name="Rossello-Mora R."/>
        </authorList>
    </citation>
    <scope>NUCLEOTIDE SEQUENCE</scope>
</reference>
<accession>M1PQR2</accession>
<gene>
    <name evidence="3" type="ORF">FLSS-29_0002</name>
</gene>
<sequence>MRFAPRTLLTAGTAAAFLVLVAGCGGDGGTGPDPVDNPPAPPSGVDATEQVGGVTLEWQGVGADDLEGYNVYRNTASFNSIANREPRNDAPLADTTFRDDAVENGTLYYYRISAVDNAGNEGNPSDEIAVTVFPSPPDRP</sequence>
<dbReference type="PROSITE" id="PS51257">
    <property type="entry name" value="PROKAR_LIPOPROTEIN"/>
    <property type="match status" value="1"/>
</dbReference>
<dbReference type="AlphaFoldDB" id="M1PQR2"/>
<proteinExistence type="predicted"/>
<dbReference type="InterPro" id="IPR013783">
    <property type="entry name" value="Ig-like_fold"/>
</dbReference>
<dbReference type="SUPFAM" id="SSF49265">
    <property type="entry name" value="Fibronectin type III"/>
    <property type="match status" value="1"/>
</dbReference>
<dbReference type="InterPro" id="IPR003961">
    <property type="entry name" value="FN3_dom"/>
</dbReference>
<dbReference type="CDD" id="cd00063">
    <property type="entry name" value="FN3"/>
    <property type="match status" value="1"/>
</dbReference>
<dbReference type="InterPro" id="IPR036116">
    <property type="entry name" value="FN3_sf"/>
</dbReference>
<protein>
    <submittedName>
        <fullName evidence="3">Cellulose-binding domain-containing protein</fullName>
    </submittedName>
</protein>
<dbReference type="EMBL" id="JX684095">
    <property type="protein sequence ID" value="AGF93510.1"/>
    <property type="molecule type" value="Genomic_DNA"/>
</dbReference>
<feature type="region of interest" description="Disordered" evidence="1">
    <location>
        <begin position="118"/>
        <end position="140"/>
    </location>
</feature>
<organism evidence="3">
    <name type="scientific">uncultured organism</name>
    <dbReference type="NCBI Taxonomy" id="155900"/>
    <lineage>
        <taxon>unclassified sequences</taxon>
        <taxon>environmental samples</taxon>
    </lineage>
</organism>
<feature type="domain" description="Fibronectin type-III" evidence="2">
    <location>
        <begin position="38"/>
        <end position="138"/>
    </location>
</feature>